<dbReference type="Pfam" id="PF01082">
    <property type="entry name" value="Cu2_monooxygen"/>
    <property type="match status" value="1"/>
</dbReference>
<proteinExistence type="predicted"/>
<dbReference type="SUPFAM" id="SSF49742">
    <property type="entry name" value="PHM/PNGase F"/>
    <property type="match status" value="1"/>
</dbReference>
<dbReference type="PROSITE" id="PS00084">
    <property type="entry name" value="CU2_MONOOXYGENASE_1"/>
    <property type="match status" value="1"/>
</dbReference>
<dbReference type="PANTHER" id="PTHR10157">
    <property type="entry name" value="DOPAMINE BETA HYDROXYLASE RELATED"/>
    <property type="match status" value="1"/>
</dbReference>
<dbReference type="InterPro" id="IPR036939">
    <property type="entry name" value="Cu2_ascorb_mOase_N_sf"/>
</dbReference>
<evidence type="ECO:0000256" key="2">
    <source>
        <dbReference type="ARBA" id="ARBA00023002"/>
    </source>
</evidence>
<evidence type="ECO:0000256" key="4">
    <source>
        <dbReference type="ARBA" id="ARBA00023033"/>
    </source>
</evidence>
<evidence type="ECO:0000313" key="6">
    <source>
        <dbReference type="EMBL" id="VDN24267.1"/>
    </source>
</evidence>
<organism evidence="8">
    <name type="scientific">Gongylonema pulchrum</name>
    <dbReference type="NCBI Taxonomy" id="637853"/>
    <lineage>
        <taxon>Eukaryota</taxon>
        <taxon>Metazoa</taxon>
        <taxon>Ecdysozoa</taxon>
        <taxon>Nematoda</taxon>
        <taxon>Chromadorea</taxon>
        <taxon>Rhabditida</taxon>
        <taxon>Spirurina</taxon>
        <taxon>Spiruromorpha</taxon>
        <taxon>Spiruroidea</taxon>
        <taxon>Gongylonematidae</taxon>
        <taxon>Gongylonema</taxon>
    </lineage>
</organism>
<sequence>MSFCIIQHRKLHKLELVALLTAAELARSSSPTVIQGTKIEIFWAASWKKQSVQYRIRLSGRPVAWFLIGQSDHGEYRGSDFCKFSPNGITVISDALVDDGTTQFVVATGHSREKSFLDASISKAIIYGKLLQKTSKKIQGNAKERREQFTITVSDVAVPNQVTTYWCSVAQIDPKFHQQKYHIIKVEALVTKGNEHLVHHMELFGCQNPGYDVDLVYEGDCNDPRKPMEAHGCSTVIAAWAMGAGVSFFTTFDLKRMQP</sequence>
<keyword evidence="3" id="KW-0186">Copper</keyword>
<dbReference type="WBParaSite" id="GPUH_0001451601-mRNA-1">
    <property type="protein sequence ID" value="GPUH_0001451601-mRNA-1"/>
    <property type="gene ID" value="GPUH_0001451601"/>
</dbReference>
<dbReference type="InterPro" id="IPR008977">
    <property type="entry name" value="PHM/PNGase_F_dom_sf"/>
</dbReference>
<gene>
    <name evidence="6" type="ORF">GPUH_LOCUS14497</name>
</gene>
<dbReference type="GO" id="GO:0005615">
    <property type="term" value="C:extracellular space"/>
    <property type="evidence" value="ECO:0007669"/>
    <property type="project" value="TreeGrafter"/>
</dbReference>
<dbReference type="InterPro" id="IPR000945">
    <property type="entry name" value="DBH-like"/>
</dbReference>
<reference evidence="6 7" key="2">
    <citation type="submission" date="2018-11" db="EMBL/GenBank/DDBJ databases">
        <authorList>
            <consortium name="Pathogen Informatics"/>
        </authorList>
    </citation>
    <scope>NUCLEOTIDE SEQUENCE [LARGE SCALE GENOMIC DNA]</scope>
</reference>
<evidence type="ECO:0000313" key="8">
    <source>
        <dbReference type="WBParaSite" id="GPUH_0001451601-mRNA-1"/>
    </source>
</evidence>
<keyword evidence="2" id="KW-0560">Oxidoreductase</keyword>
<keyword evidence="7" id="KW-1185">Reference proteome</keyword>
<reference evidence="8" key="1">
    <citation type="submission" date="2016-06" db="UniProtKB">
        <authorList>
            <consortium name="WormBaseParasite"/>
        </authorList>
    </citation>
    <scope>IDENTIFICATION</scope>
</reference>
<dbReference type="Gene3D" id="2.60.120.310">
    <property type="entry name" value="Copper type II, ascorbate-dependent monooxygenase, N-terminal domain"/>
    <property type="match status" value="1"/>
</dbReference>
<protein>
    <submittedName>
        <fullName evidence="8">Cu2_monooxygen domain-containing protein</fullName>
    </submittedName>
</protein>
<evidence type="ECO:0000259" key="5">
    <source>
        <dbReference type="Pfam" id="PF01082"/>
    </source>
</evidence>
<keyword evidence="1" id="KW-0479">Metal-binding</keyword>
<dbReference type="InterPro" id="IPR000323">
    <property type="entry name" value="Cu2_ascorb_mOase_N"/>
</dbReference>
<evidence type="ECO:0000313" key="7">
    <source>
        <dbReference type="Proteomes" id="UP000271098"/>
    </source>
</evidence>
<dbReference type="GO" id="GO:0004500">
    <property type="term" value="F:dopamine beta-monooxygenase activity"/>
    <property type="evidence" value="ECO:0007669"/>
    <property type="project" value="InterPro"/>
</dbReference>
<dbReference type="InterPro" id="IPR020611">
    <property type="entry name" value="Cu2_ascorb_mOase_CS-1"/>
</dbReference>
<dbReference type="GO" id="GO:0030667">
    <property type="term" value="C:secretory granule membrane"/>
    <property type="evidence" value="ECO:0007669"/>
    <property type="project" value="TreeGrafter"/>
</dbReference>
<dbReference type="Proteomes" id="UP000271098">
    <property type="component" value="Unassembled WGS sequence"/>
</dbReference>
<dbReference type="GO" id="GO:0005507">
    <property type="term" value="F:copper ion binding"/>
    <property type="evidence" value="ECO:0007669"/>
    <property type="project" value="InterPro"/>
</dbReference>
<dbReference type="EMBL" id="UYRT01081338">
    <property type="protein sequence ID" value="VDN24267.1"/>
    <property type="molecule type" value="Genomic_DNA"/>
</dbReference>
<evidence type="ECO:0000256" key="3">
    <source>
        <dbReference type="ARBA" id="ARBA00023008"/>
    </source>
</evidence>
<accession>A0A183E0K6</accession>
<dbReference type="GO" id="GO:0042421">
    <property type="term" value="P:norepinephrine biosynthetic process"/>
    <property type="evidence" value="ECO:0007669"/>
    <property type="project" value="TreeGrafter"/>
</dbReference>
<keyword evidence="4" id="KW-0503">Monooxygenase</keyword>
<dbReference type="OrthoDB" id="129121at2759"/>
<dbReference type="PANTHER" id="PTHR10157:SF23">
    <property type="entry name" value="MOXD1 HOMOLOG 1"/>
    <property type="match status" value="1"/>
</dbReference>
<evidence type="ECO:0000256" key="1">
    <source>
        <dbReference type="ARBA" id="ARBA00022723"/>
    </source>
</evidence>
<feature type="domain" description="Copper type II ascorbate-dependent monooxygenase N-terminal" evidence="5">
    <location>
        <begin position="149"/>
        <end position="246"/>
    </location>
</feature>
<dbReference type="AlphaFoldDB" id="A0A183E0K6"/>
<dbReference type="GO" id="GO:0006589">
    <property type="term" value="P:octopamine biosynthetic process"/>
    <property type="evidence" value="ECO:0007669"/>
    <property type="project" value="TreeGrafter"/>
</dbReference>
<dbReference type="GO" id="GO:0042420">
    <property type="term" value="P:dopamine catabolic process"/>
    <property type="evidence" value="ECO:0007669"/>
    <property type="project" value="TreeGrafter"/>
</dbReference>
<name>A0A183E0K6_9BILA</name>